<keyword evidence="2" id="KW-0732">Signal</keyword>
<proteinExistence type="predicted"/>
<evidence type="ECO:0000256" key="2">
    <source>
        <dbReference type="SAM" id="SignalP"/>
    </source>
</evidence>
<protein>
    <submittedName>
        <fullName evidence="4">Uncharacterized protein predicted to be involved in C-type cytochrome biogenesis-like protein</fullName>
    </submittedName>
</protein>
<feature type="chain" id="PRO_5003011604" evidence="2">
    <location>
        <begin position="41"/>
        <end position="342"/>
    </location>
</feature>
<dbReference type="STRING" id="502025.Hoch_3523"/>
<feature type="compositionally biased region" description="Basic and acidic residues" evidence="1">
    <location>
        <begin position="59"/>
        <end position="71"/>
    </location>
</feature>
<feature type="signal peptide" evidence="2">
    <location>
        <begin position="1"/>
        <end position="40"/>
    </location>
</feature>
<evidence type="ECO:0000313" key="4">
    <source>
        <dbReference type="EMBL" id="ACY16025.1"/>
    </source>
</evidence>
<dbReference type="HOGENOM" id="CLU_810775_0_0_7"/>
<evidence type="ECO:0000256" key="1">
    <source>
        <dbReference type="SAM" id="MobiDB-lite"/>
    </source>
</evidence>
<feature type="domain" description="Thiol:disulfide interchange protein DsbD N-terminal" evidence="3">
    <location>
        <begin position="91"/>
        <end position="212"/>
    </location>
</feature>
<reference evidence="4 5" key="1">
    <citation type="journal article" date="2010" name="Stand. Genomic Sci.">
        <title>Complete genome sequence of Haliangium ochraceum type strain (SMP-2).</title>
        <authorList>
            <consortium name="US DOE Joint Genome Institute (JGI-PGF)"/>
            <person name="Ivanova N."/>
            <person name="Daum C."/>
            <person name="Lang E."/>
            <person name="Abt B."/>
            <person name="Kopitz M."/>
            <person name="Saunders E."/>
            <person name="Lapidus A."/>
            <person name="Lucas S."/>
            <person name="Glavina Del Rio T."/>
            <person name="Nolan M."/>
            <person name="Tice H."/>
            <person name="Copeland A."/>
            <person name="Cheng J.F."/>
            <person name="Chen F."/>
            <person name="Bruce D."/>
            <person name="Goodwin L."/>
            <person name="Pitluck S."/>
            <person name="Mavromatis K."/>
            <person name="Pati A."/>
            <person name="Mikhailova N."/>
            <person name="Chen A."/>
            <person name="Palaniappan K."/>
            <person name="Land M."/>
            <person name="Hauser L."/>
            <person name="Chang Y.J."/>
            <person name="Jeffries C.D."/>
            <person name="Detter J.C."/>
            <person name="Brettin T."/>
            <person name="Rohde M."/>
            <person name="Goker M."/>
            <person name="Bristow J."/>
            <person name="Markowitz V."/>
            <person name="Eisen J.A."/>
            <person name="Hugenholtz P."/>
            <person name="Kyrpides N.C."/>
            <person name="Klenk H.P."/>
        </authorList>
    </citation>
    <scope>NUCLEOTIDE SEQUENCE [LARGE SCALE GENOMIC DNA]</scope>
    <source>
        <strain evidence="5">DSM 14365 / CIP 107738 / JCM 11303 / AJ 13395 / SMP-2</strain>
    </source>
</reference>
<sequence length="342" mass="34630">MATRGKISAVSGGPAAASAAASALLLASALSLSLFACARAAEPAHAPEPTQGADASQTQRDRAADSADAAHARTAAGDAGDAGDDGPQVRATLLADAEAVAPGQSMTLAVRFDIAPGWHIYWSNPGDAGLATEVEFTAPDGAELGAIRYPGPVRFTSPGPVVSYGYAGSVMLSAPVTLPANLAPGSEARFVADAFWLACRDVCVRGGDELTLALPVRAEPPPASSSAAFAAHERALPKPLEDAPGARHRWQRTGEGAVLVLTLDAARDPAEMAFFPGPEDQLAVTRAEAVPGAVDSGEGAQMRVEYRAPGAGAKAPGPARARGVLRVGSGFYQVDVPGPAAR</sequence>
<dbReference type="eggNOG" id="COG4233">
    <property type="taxonomic scope" value="Bacteria"/>
</dbReference>
<organism evidence="4 5">
    <name type="scientific">Haliangium ochraceum (strain DSM 14365 / JCM 11303 / SMP-2)</name>
    <dbReference type="NCBI Taxonomy" id="502025"/>
    <lineage>
        <taxon>Bacteria</taxon>
        <taxon>Pseudomonadati</taxon>
        <taxon>Myxococcota</taxon>
        <taxon>Polyangia</taxon>
        <taxon>Haliangiales</taxon>
        <taxon>Kofleriaceae</taxon>
        <taxon>Haliangium</taxon>
    </lineage>
</organism>
<dbReference type="Pfam" id="PF11412">
    <property type="entry name" value="DsbD_N"/>
    <property type="match status" value="1"/>
</dbReference>
<name>D0LW93_HALO1</name>
<gene>
    <name evidence="4" type="ordered locus">Hoch_3523</name>
</gene>
<dbReference type="AlphaFoldDB" id="D0LW93"/>
<dbReference type="InterPro" id="IPR028250">
    <property type="entry name" value="DsbDN"/>
</dbReference>
<feature type="region of interest" description="Disordered" evidence="1">
    <location>
        <begin position="44"/>
        <end position="88"/>
    </location>
</feature>
<evidence type="ECO:0000313" key="5">
    <source>
        <dbReference type="Proteomes" id="UP000001880"/>
    </source>
</evidence>
<keyword evidence="5" id="KW-1185">Reference proteome</keyword>
<accession>D0LW93</accession>
<dbReference type="RefSeq" id="WP_012828624.1">
    <property type="nucleotide sequence ID" value="NC_013440.1"/>
</dbReference>
<dbReference type="KEGG" id="hoh:Hoch_3523"/>
<evidence type="ECO:0000259" key="3">
    <source>
        <dbReference type="Pfam" id="PF11412"/>
    </source>
</evidence>
<dbReference type="Proteomes" id="UP000001880">
    <property type="component" value="Chromosome"/>
</dbReference>
<dbReference type="EMBL" id="CP001804">
    <property type="protein sequence ID" value="ACY16025.1"/>
    <property type="molecule type" value="Genomic_DNA"/>
</dbReference>